<protein>
    <submittedName>
        <fullName evidence="1">SCO2524 family protein</fullName>
    </submittedName>
</protein>
<proteinExistence type="predicted"/>
<dbReference type="NCBIfam" id="NF040567">
    <property type="entry name" value="SCO2524_fam"/>
    <property type="match status" value="1"/>
</dbReference>
<name>A0ABV6U6F2_9ACTN</name>
<evidence type="ECO:0000313" key="1">
    <source>
        <dbReference type="EMBL" id="MFC0862691.1"/>
    </source>
</evidence>
<organism evidence="1 2">
    <name type="scientific">Sphaerimonospora cavernae</name>
    <dbReference type="NCBI Taxonomy" id="1740611"/>
    <lineage>
        <taxon>Bacteria</taxon>
        <taxon>Bacillati</taxon>
        <taxon>Actinomycetota</taxon>
        <taxon>Actinomycetes</taxon>
        <taxon>Streptosporangiales</taxon>
        <taxon>Streptosporangiaceae</taxon>
        <taxon>Sphaerimonospora</taxon>
    </lineage>
</organism>
<reference evidence="1 2" key="1">
    <citation type="submission" date="2024-09" db="EMBL/GenBank/DDBJ databases">
        <authorList>
            <person name="Sun Q."/>
            <person name="Mori K."/>
        </authorList>
    </citation>
    <scope>NUCLEOTIDE SEQUENCE [LARGE SCALE GENOMIC DNA]</scope>
    <source>
        <strain evidence="1 2">TBRC 1851</strain>
    </source>
</reference>
<dbReference type="RefSeq" id="WP_394300889.1">
    <property type="nucleotide sequence ID" value="NZ_JBHMQT010000015.1"/>
</dbReference>
<evidence type="ECO:0000313" key="2">
    <source>
        <dbReference type="Proteomes" id="UP001589870"/>
    </source>
</evidence>
<sequence length="611" mass="67787">MKFQPRQQLLDVWEAAARASYRDGVWTWGGRDGSNSIADAEQLLCFLYPAAELPGFRLDTPDETADDVLAALARLGDSVEIPKLLLQVIGQYLRKYTADDGRPIFSGGSYFRAAAPDVKPAPEQLQLDMVDSFSMSVTLALATLGFLKVFRQSVRRQSLRTEIRELEELASKRLTAAMVGMLRSFTVNAFDPGSPAGRALVRTVNQAGAPDRRVLDDLRRELRPVRAGLRDLTIGSGSQVDLDNENLLFECGWTWGIVKDSPEVATPHDIGPQPKGVAEETPFLYFTVNALVGIADLFSERTRVLGLLNDPQQTLAQAIQRRWDLTQIYWRTIAMYGRGDWPLQDIPWKTTDEKESEYYSLGVTAMVVQSLVNSRAADVDLGRVADVLEELAVRARIIRRAVPGDPSVSMHSPGVAINMRGAEDLGPNLIWVVSDFAITLLKRTIWAASIVQNTHTKEKLLGLADQIWRHVSARRCTSGRARGLWDQPGNVFAGLDAHSEEPSWYFSERVVEFLVAATQARSDPPLRNPRLVEMAYEMLGEAEHLLDQELVLRPLTAGQTIQPKLRGIQAALQRARAITDERPATAQALIYDALLDLERLAAARDNAAEAI</sequence>
<dbReference type="Proteomes" id="UP001589870">
    <property type="component" value="Unassembled WGS sequence"/>
</dbReference>
<keyword evidence="2" id="KW-1185">Reference proteome</keyword>
<gene>
    <name evidence="1" type="ORF">ACFHYQ_10320</name>
</gene>
<dbReference type="InterPro" id="IPR049777">
    <property type="entry name" value="SCO2524-like"/>
</dbReference>
<comment type="caution">
    <text evidence="1">The sequence shown here is derived from an EMBL/GenBank/DDBJ whole genome shotgun (WGS) entry which is preliminary data.</text>
</comment>
<dbReference type="EMBL" id="JBHMQT010000015">
    <property type="protein sequence ID" value="MFC0862691.1"/>
    <property type="molecule type" value="Genomic_DNA"/>
</dbReference>
<accession>A0ABV6U6F2</accession>